<feature type="domain" description="Cyclin-like" evidence="6">
    <location>
        <begin position="218"/>
        <end position="302"/>
    </location>
</feature>
<dbReference type="GO" id="GO:0051301">
    <property type="term" value="P:cell division"/>
    <property type="evidence" value="ECO:0007669"/>
    <property type="project" value="UniProtKB-KW"/>
</dbReference>
<feature type="domain" description="Cyclin-like" evidence="6">
    <location>
        <begin position="318"/>
        <end position="397"/>
    </location>
</feature>
<evidence type="ECO:0000256" key="4">
    <source>
        <dbReference type="RuleBase" id="RU000383"/>
    </source>
</evidence>
<dbReference type="SUPFAM" id="SSF47954">
    <property type="entry name" value="Cyclin-like"/>
    <property type="match status" value="2"/>
</dbReference>
<dbReference type="FunFam" id="1.10.472.10:FF:000001">
    <property type="entry name" value="G2/mitotic-specific cyclin"/>
    <property type="match status" value="1"/>
</dbReference>
<dbReference type="InterPro" id="IPR046965">
    <property type="entry name" value="Cyclin_A/B-like"/>
</dbReference>
<feature type="region of interest" description="Disordered" evidence="5">
    <location>
        <begin position="101"/>
        <end position="122"/>
    </location>
</feature>
<dbReference type="GO" id="GO:0044772">
    <property type="term" value="P:mitotic cell cycle phase transition"/>
    <property type="evidence" value="ECO:0007669"/>
    <property type="project" value="InterPro"/>
</dbReference>
<keyword evidence="1" id="KW-0132">Cell division</keyword>
<dbReference type="InterPro" id="IPR013763">
    <property type="entry name" value="Cyclin-like_dom"/>
</dbReference>
<dbReference type="Pfam" id="PF02984">
    <property type="entry name" value="Cyclin_C"/>
    <property type="match status" value="1"/>
</dbReference>
<dbReference type="PANTHER" id="PTHR10177">
    <property type="entry name" value="CYCLINS"/>
    <property type="match status" value="1"/>
</dbReference>
<dbReference type="InterPro" id="IPR036915">
    <property type="entry name" value="Cyclin-like_sf"/>
</dbReference>
<accession>A0A1I7Y208</accession>
<keyword evidence="3" id="KW-0131">Cell cycle</keyword>
<protein>
    <submittedName>
        <fullName evidence="9">Cyclin N-terminal domain-containing protein</fullName>
    </submittedName>
</protein>
<keyword evidence="8" id="KW-1185">Reference proteome</keyword>
<evidence type="ECO:0000256" key="1">
    <source>
        <dbReference type="ARBA" id="ARBA00022618"/>
    </source>
</evidence>
<feature type="compositionally biased region" description="Basic and acidic residues" evidence="5">
    <location>
        <begin position="107"/>
        <end position="117"/>
    </location>
</feature>
<dbReference type="WBParaSite" id="L893_g11847.t1">
    <property type="protein sequence ID" value="L893_g11847.t1"/>
    <property type="gene ID" value="L893_g11847"/>
</dbReference>
<dbReference type="Gene3D" id="1.10.472.10">
    <property type="entry name" value="Cyclin-like"/>
    <property type="match status" value="2"/>
</dbReference>
<dbReference type="GO" id="GO:0016538">
    <property type="term" value="F:cyclin-dependent protein serine/threonine kinase regulator activity"/>
    <property type="evidence" value="ECO:0007669"/>
    <property type="project" value="InterPro"/>
</dbReference>
<evidence type="ECO:0000256" key="3">
    <source>
        <dbReference type="ARBA" id="ARBA00023306"/>
    </source>
</evidence>
<dbReference type="InterPro" id="IPR039361">
    <property type="entry name" value="Cyclin"/>
</dbReference>
<evidence type="ECO:0000256" key="2">
    <source>
        <dbReference type="ARBA" id="ARBA00023127"/>
    </source>
</evidence>
<dbReference type="InterPro" id="IPR048258">
    <property type="entry name" value="Cyclins_cyclin-box"/>
</dbReference>
<evidence type="ECO:0000259" key="6">
    <source>
        <dbReference type="SMART" id="SM00385"/>
    </source>
</evidence>
<dbReference type="SMART" id="SM00385">
    <property type="entry name" value="CYCLIN"/>
    <property type="match status" value="2"/>
</dbReference>
<reference evidence="9" key="1">
    <citation type="submission" date="2016-11" db="UniProtKB">
        <authorList>
            <consortium name="WormBaseParasite"/>
        </authorList>
    </citation>
    <scope>IDENTIFICATION</scope>
</reference>
<evidence type="ECO:0000313" key="8">
    <source>
        <dbReference type="Proteomes" id="UP000095287"/>
    </source>
</evidence>
<sequence length="436" mass="49753">MATKRPHQLTADEIGTSSRINDENTAENGSRQLKSKAFSGLSLRSHKSHQPKITNVFKASSRKHAPGPAFEVFRDNGEPALKKVTPPPRVPLVDITRASRISNEESLETRTKSKDEPMVDTQDSGVDVHFINDDMEISVGSPHIEDFSWESETEEDSQTFVTAPECQPSKRSDLQVDPCYFGEIFCYLREREEEVRPRYDFMSRQTEITSFMRAILVDWLSDVCTEYNINVASLFLTVSIVDRMLSSFDCPKNKLQLIGAGALFIATKIEEIYPPTLVDLVYTTADCYTKKQILRAEKLILQHLKFDVCAPCRFWFGTFFAKKVEVSDQVDSLMRYFLELSLMSDRFLLYRASELGLAATYLANQWLNPDDDSVDQLLDRVHILKEDIKPIMDDLVDSFKTASTSEHQSIYLKYTVKMHQSVSLLDVPESCANYQK</sequence>
<dbReference type="InterPro" id="IPR006671">
    <property type="entry name" value="Cyclin_N"/>
</dbReference>
<dbReference type="Proteomes" id="UP000095287">
    <property type="component" value="Unplaced"/>
</dbReference>
<feature type="domain" description="Cyclin C-terminal" evidence="7">
    <location>
        <begin position="311"/>
        <end position="428"/>
    </location>
</feature>
<organism evidence="8 9">
    <name type="scientific">Steinernema glaseri</name>
    <dbReference type="NCBI Taxonomy" id="37863"/>
    <lineage>
        <taxon>Eukaryota</taxon>
        <taxon>Metazoa</taxon>
        <taxon>Ecdysozoa</taxon>
        <taxon>Nematoda</taxon>
        <taxon>Chromadorea</taxon>
        <taxon>Rhabditida</taxon>
        <taxon>Tylenchina</taxon>
        <taxon>Panagrolaimomorpha</taxon>
        <taxon>Strongyloidoidea</taxon>
        <taxon>Steinernematidae</taxon>
        <taxon>Steinernema</taxon>
    </lineage>
</organism>
<dbReference type="InterPro" id="IPR004367">
    <property type="entry name" value="Cyclin_C-dom"/>
</dbReference>
<evidence type="ECO:0000313" key="9">
    <source>
        <dbReference type="WBParaSite" id="L893_g11847.t1"/>
    </source>
</evidence>
<feature type="region of interest" description="Disordered" evidence="5">
    <location>
        <begin position="1"/>
        <end position="73"/>
    </location>
</feature>
<evidence type="ECO:0000256" key="5">
    <source>
        <dbReference type="SAM" id="MobiDB-lite"/>
    </source>
</evidence>
<keyword evidence="2 4" id="KW-0195">Cyclin</keyword>
<dbReference type="AlphaFoldDB" id="A0A1I7Y208"/>
<dbReference type="PROSITE" id="PS00292">
    <property type="entry name" value="CYCLINS"/>
    <property type="match status" value="1"/>
</dbReference>
<comment type="similarity">
    <text evidence="4">Belongs to the cyclin family.</text>
</comment>
<dbReference type="SMART" id="SM01332">
    <property type="entry name" value="Cyclin_C"/>
    <property type="match status" value="1"/>
</dbReference>
<name>A0A1I7Y208_9BILA</name>
<evidence type="ECO:0000259" key="7">
    <source>
        <dbReference type="SMART" id="SM01332"/>
    </source>
</evidence>
<dbReference type="Pfam" id="PF00134">
    <property type="entry name" value="Cyclin_N"/>
    <property type="match status" value="1"/>
</dbReference>
<proteinExistence type="inferred from homology"/>
<dbReference type="PIRSF" id="PIRSF001771">
    <property type="entry name" value="Cyclin_A_B_D_E"/>
    <property type="match status" value="1"/>
</dbReference>